<name>A0A6I2UDX7_9FIRM</name>
<dbReference type="RefSeq" id="WP_154405787.1">
    <property type="nucleotide sequence ID" value="NZ_VUNR01000003.1"/>
</dbReference>
<accession>A0A6I2UDX7</accession>
<dbReference type="Gene3D" id="1.25.40.10">
    <property type="entry name" value="Tetratricopeptide repeat domain"/>
    <property type="match status" value="1"/>
</dbReference>
<sequence length="427" mass="49098">MANVTNMAKLIIFSELYKEAQRECDALKMADCLLQSVDDLCACKDDKYKFMLAGHHVLLYAAVYYLRVGNSGKSIECLNVYGRFVETFACGFSYEYFALGARLCHNMEDYDQAIAFLSRFCESICVDDEAALFFGSLLCHQGQYEQGREKFLEILAKHPSHPEAAINLALVDAFLASRTKAGLAIDYLQHLYYGLRKADVKVPTGDSWRDVPIIINSRDRLGCLKQLLAWLLDAGYRRIYILDNGSSYKPLLEYYAWIEQDARVDVVRLANMGHIALWEADILYRFGIDNMFVYTDSDVVPVEACPHDVVRQLAELLFRYPDIDKAGLGIVTDDITLDRENVRDSEAKFYQIPLEKDVWFAHVDTTFALHRPRCSYRMMKSIRTTGNLMIRHLPWYLDKNNLPEDEQYYVEHANYSSTTAGYLRAHK</sequence>
<keyword evidence="2" id="KW-1185">Reference proteome</keyword>
<dbReference type="GeneID" id="96777769"/>
<evidence type="ECO:0000313" key="2">
    <source>
        <dbReference type="Proteomes" id="UP000433181"/>
    </source>
</evidence>
<dbReference type="AlphaFoldDB" id="A0A6I2UDX7"/>
<protein>
    <recommendedName>
        <fullName evidence="3">Glycosyltransferase 2-like domain-containing protein</fullName>
    </recommendedName>
</protein>
<evidence type="ECO:0000313" key="1">
    <source>
        <dbReference type="EMBL" id="MSU07854.1"/>
    </source>
</evidence>
<dbReference type="SUPFAM" id="SSF48452">
    <property type="entry name" value="TPR-like"/>
    <property type="match status" value="1"/>
</dbReference>
<dbReference type="EMBL" id="VUNR01000003">
    <property type="protein sequence ID" value="MSU07854.1"/>
    <property type="molecule type" value="Genomic_DNA"/>
</dbReference>
<organism evidence="1 2">
    <name type="scientific">Anaerovibrio slackiae</name>
    <dbReference type="NCBI Taxonomy" id="2652309"/>
    <lineage>
        <taxon>Bacteria</taxon>
        <taxon>Bacillati</taxon>
        <taxon>Bacillota</taxon>
        <taxon>Negativicutes</taxon>
        <taxon>Selenomonadales</taxon>
        <taxon>Selenomonadaceae</taxon>
        <taxon>Anaerovibrio</taxon>
    </lineage>
</organism>
<evidence type="ECO:0008006" key="3">
    <source>
        <dbReference type="Google" id="ProtNLM"/>
    </source>
</evidence>
<gene>
    <name evidence="1" type="ORF">FYJ84_02475</name>
</gene>
<dbReference type="Proteomes" id="UP000433181">
    <property type="component" value="Unassembled WGS sequence"/>
</dbReference>
<reference evidence="1 2" key="1">
    <citation type="submission" date="2019-08" db="EMBL/GenBank/DDBJ databases">
        <title>In-depth cultivation of the pig gut microbiome towards novel bacterial diversity and tailored functional studies.</title>
        <authorList>
            <person name="Wylensek D."/>
            <person name="Hitch T.C.A."/>
            <person name="Clavel T."/>
        </authorList>
    </citation>
    <scope>NUCLEOTIDE SEQUENCE [LARGE SCALE GENOMIC DNA]</scope>
    <source>
        <strain evidence="1 2">WCA-693-APC-5D-A</strain>
    </source>
</reference>
<dbReference type="InterPro" id="IPR011990">
    <property type="entry name" value="TPR-like_helical_dom_sf"/>
</dbReference>
<comment type="caution">
    <text evidence="1">The sequence shown here is derived from an EMBL/GenBank/DDBJ whole genome shotgun (WGS) entry which is preliminary data.</text>
</comment>
<proteinExistence type="predicted"/>